<feature type="region of interest" description="Disordered" evidence="1">
    <location>
        <begin position="1"/>
        <end position="39"/>
    </location>
</feature>
<evidence type="ECO:0000256" key="1">
    <source>
        <dbReference type="SAM" id="MobiDB-lite"/>
    </source>
</evidence>
<evidence type="ECO:0000313" key="2">
    <source>
        <dbReference type="EMBL" id="PSR92130.1"/>
    </source>
</evidence>
<sequence length="1035" mass="116070">MVLDLLQPAPDHPNDTARIQAMPKNHPNGPALPVSGDASPPLLRLPVDLGLHPTHAPELDDLPHLELAPAAADSEFDEPPLALGVPETDRLDENDTIDVGFDDSVWDVDRTILHGVDNAELDDASRAGLDLGSLADIDQPLPMAGNRTLPDDADLQPLPELRIDELQISQAFIDALQGASLDDEKLHPDVLERLRNPPTEEYKLDDPALHLSLEIFLGLDRASEAHYDLVRGAVSRSHSIEMLTLHQVKRAVQDISGVRAVYDDMCISSCVAYTGPFALLESCPTCGEHRYDQLKLLHKKVKHPRQRMLTNVIGPQLQAMWRTPAGAKAMKYRAECTKKMMETIELTANGQTLNIPDYADYIHGSEYIDAVTRGDIQESDTVLMLSIDGAQLYRSKQSDCWIYIWVNYNRAPDNRYKMASISVGGVIPGPEKPGNLESFLFAGIHHVHALMTEGLKIWDADTLQTFTSRLFFAFLTADGPGMSAVNGLVGHSGAQHCRLYCGMKGRLKPGSGIYYPVCLLPFEYNQPGSTHPDVDIFQLSIQDRAEVTRTYRRNLRHVQESHNPNQYRIRRLATGIVKPTILSALPSNRIFPIPGCFPADLMHLAALNLPDLLLSLWRGTMTCEKPDNRDTWDWAVLRDLPTWRTHGREVAAATPYLPTSFDRPPRNPAEKINSGYKAVEFLTYIFVLGPGLFYGLLPMNYWLHFCKLVRGLRITHQHTIPNSHLSEAHTFLIEFLQEFEVMYCQRMVARMHFCRPALHALAHICPQTTSTGPYAIYSQWPMERSIGDLGGQIRQPSNPYGNLAQRGLRRCQVNAIRAIIPALGDQRPHLPRGAIDLGGGYVLLTTSERYAHMVTEPEAVALRTFLHESNALVDKAWLRTPKLARWARLQLPNGQIARSHWQERTKPLERLRKGRNVKMNIQGKTEFAEVQYYFKAALHNNNVEQGFAMVSVYAPPDTELLKLSNQTLWSCEYTGDKSLCVVTVQSIQSVVAMVPHPHMADETLQRKLSGRVYVGEKMGLDMMYFAGHVDDPVQE</sequence>
<dbReference type="Proteomes" id="UP000186601">
    <property type="component" value="Unassembled WGS sequence"/>
</dbReference>
<accession>A0A2R6PJ73</accession>
<dbReference type="InterPro" id="IPR004242">
    <property type="entry name" value="Transposase_21"/>
</dbReference>
<keyword evidence="3" id="KW-1185">Reference proteome</keyword>
<protein>
    <recommendedName>
        <fullName evidence="4">Transposase</fullName>
    </recommendedName>
</protein>
<gene>
    <name evidence="2" type="ORF">PHLCEN_2v4775</name>
</gene>
<proteinExistence type="predicted"/>
<dbReference type="OrthoDB" id="2669721at2759"/>
<dbReference type="AlphaFoldDB" id="A0A2R6PJ73"/>
<dbReference type="EMBL" id="MLYV02000480">
    <property type="protein sequence ID" value="PSR92130.1"/>
    <property type="molecule type" value="Genomic_DNA"/>
</dbReference>
<evidence type="ECO:0008006" key="4">
    <source>
        <dbReference type="Google" id="ProtNLM"/>
    </source>
</evidence>
<name>A0A2R6PJ73_9APHY</name>
<comment type="caution">
    <text evidence="2">The sequence shown here is derived from an EMBL/GenBank/DDBJ whole genome shotgun (WGS) entry which is preliminary data.</text>
</comment>
<reference evidence="2 3" key="1">
    <citation type="submission" date="2018-02" db="EMBL/GenBank/DDBJ databases">
        <title>Genome sequence of the basidiomycete white-rot fungus Phlebia centrifuga.</title>
        <authorList>
            <person name="Granchi Z."/>
            <person name="Peng M."/>
            <person name="de Vries R.P."/>
            <person name="Hilden K."/>
            <person name="Makela M.R."/>
            <person name="Grigoriev I."/>
            <person name="Riley R."/>
        </authorList>
    </citation>
    <scope>NUCLEOTIDE SEQUENCE [LARGE SCALE GENOMIC DNA]</scope>
    <source>
        <strain evidence="2 3">FBCC195</strain>
    </source>
</reference>
<dbReference type="Pfam" id="PF02992">
    <property type="entry name" value="Transposase_21"/>
    <property type="match status" value="1"/>
</dbReference>
<evidence type="ECO:0000313" key="3">
    <source>
        <dbReference type="Proteomes" id="UP000186601"/>
    </source>
</evidence>
<organism evidence="2 3">
    <name type="scientific">Hermanssonia centrifuga</name>
    <dbReference type="NCBI Taxonomy" id="98765"/>
    <lineage>
        <taxon>Eukaryota</taxon>
        <taxon>Fungi</taxon>
        <taxon>Dikarya</taxon>
        <taxon>Basidiomycota</taxon>
        <taxon>Agaricomycotina</taxon>
        <taxon>Agaricomycetes</taxon>
        <taxon>Polyporales</taxon>
        <taxon>Meruliaceae</taxon>
        <taxon>Hermanssonia</taxon>
    </lineage>
</organism>
<dbReference type="STRING" id="98765.A0A2R6PJ73"/>